<feature type="transmembrane region" description="Helical" evidence="1">
    <location>
        <begin position="6"/>
        <end position="27"/>
    </location>
</feature>
<sequence>MEWNWVEFIGFMVFSTIEGLGILALMLKIFCYKFFRHVGPSLIIITIMNLQSYFLREEFSLSNVVPVIQVLLFVLLLTAIIKMPIFASLIVSVVGFFVFATIQSVIVGVTPNDYLSISEVQTVPYKGYLLQTLTAIFDFAIASILNFLRLGFIQDLNNKLKCKYERLLVTLLTIGILMTFGYILLVNNAVIHIIFFFIAALIFLYYAYKKETTK</sequence>
<accession>A0ABW5R2C2</accession>
<feature type="transmembrane region" description="Helical" evidence="1">
    <location>
        <begin position="85"/>
        <end position="108"/>
    </location>
</feature>
<keyword evidence="3" id="KW-1185">Reference proteome</keyword>
<name>A0ABW5R2C2_9BACL</name>
<keyword evidence="1" id="KW-0472">Membrane</keyword>
<keyword evidence="1" id="KW-0812">Transmembrane</keyword>
<reference evidence="3" key="1">
    <citation type="journal article" date="2019" name="Int. J. Syst. Evol. Microbiol.">
        <title>The Global Catalogue of Microorganisms (GCM) 10K type strain sequencing project: providing services to taxonomists for standard genome sequencing and annotation.</title>
        <authorList>
            <consortium name="The Broad Institute Genomics Platform"/>
            <consortium name="The Broad Institute Genome Sequencing Center for Infectious Disease"/>
            <person name="Wu L."/>
            <person name="Ma J."/>
        </authorList>
    </citation>
    <scope>NUCLEOTIDE SEQUENCE [LARGE SCALE GENOMIC DNA]</scope>
    <source>
        <strain evidence="3">TISTR 1827</strain>
    </source>
</reference>
<gene>
    <name evidence="2" type="ORF">ACFSW5_21640</name>
</gene>
<evidence type="ECO:0000313" key="3">
    <source>
        <dbReference type="Proteomes" id="UP001597493"/>
    </source>
</evidence>
<feature type="transmembrane region" description="Helical" evidence="1">
    <location>
        <begin position="164"/>
        <end position="183"/>
    </location>
</feature>
<proteinExistence type="predicted"/>
<comment type="caution">
    <text evidence="2">The sequence shown here is derived from an EMBL/GenBank/DDBJ whole genome shotgun (WGS) entry which is preliminary data.</text>
</comment>
<evidence type="ECO:0008006" key="4">
    <source>
        <dbReference type="Google" id="ProtNLM"/>
    </source>
</evidence>
<feature type="transmembrane region" description="Helical" evidence="1">
    <location>
        <begin position="128"/>
        <end position="152"/>
    </location>
</feature>
<dbReference type="RefSeq" id="WP_379277789.1">
    <property type="nucleotide sequence ID" value="NZ_JBHUGT010000013.1"/>
</dbReference>
<evidence type="ECO:0000256" key="1">
    <source>
        <dbReference type="SAM" id="Phobius"/>
    </source>
</evidence>
<evidence type="ECO:0000313" key="2">
    <source>
        <dbReference type="EMBL" id="MFD2662862.1"/>
    </source>
</evidence>
<feature type="transmembrane region" description="Helical" evidence="1">
    <location>
        <begin position="60"/>
        <end position="78"/>
    </location>
</feature>
<feature type="transmembrane region" description="Helical" evidence="1">
    <location>
        <begin position="34"/>
        <end position="54"/>
    </location>
</feature>
<dbReference type="EMBL" id="JBHUMY010000032">
    <property type="protein sequence ID" value="MFD2662862.1"/>
    <property type="molecule type" value="Genomic_DNA"/>
</dbReference>
<feature type="transmembrane region" description="Helical" evidence="1">
    <location>
        <begin position="189"/>
        <end position="208"/>
    </location>
</feature>
<dbReference type="Proteomes" id="UP001597493">
    <property type="component" value="Unassembled WGS sequence"/>
</dbReference>
<keyword evidence="1" id="KW-1133">Transmembrane helix</keyword>
<protein>
    <recommendedName>
        <fullName evidence="4">DUF1275 domain-containing protein</fullName>
    </recommendedName>
</protein>
<organism evidence="2 3">
    <name type="scientific">Paenibacillus thailandensis</name>
    <dbReference type="NCBI Taxonomy" id="393250"/>
    <lineage>
        <taxon>Bacteria</taxon>
        <taxon>Bacillati</taxon>
        <taxon>Bacillota</taxon>
        <taxon>Bacilli</taxon>
        <taxon>Bacillales</taxon>
        <taxon>Paenibacillaceae</taxon>
        <taxon>Paenibacillus</taxon>
    </lineage>
</organism>